<evidence type="ECO:0000313" key="2">
    <source>
        <dbReference type="EMBL" id="ESS64988.1"/>
    </source>
</evidence>
<dbReference type="VEuPathDB" id="TriTrypDB:TCDM_06704"/>
<accession>V5BKF3</accession>
<dbReference type="OrthoDB" id="270128at2759"/>
<proteinExistence type="predicted"/>
<evidence type="ECO:0000256" key="1">
    <source>
        <dbReference type="SAM" id="Phobius"/>
    </source>
</evidence>
<dbReference type="AlphaFoldDB" id="V5BKF3"/>
<dbReference type="EMBL" id="AYLP01000074">
    <property type="protein sequence ID" value="ESS64988.1"/>
    <property type="molecule type" value="Genomic_DNA"/>
</dbReference>
<dbReference type="Proteomes" id="UP000017861">
    <property type="component" value="Unassembled WGS sequence"/>
</dbReference>
<keyword evidence="1" id="KW-0472">Membrane</keyword>
<gene>
    <name evidence="2" type="ORF">TCDM_06704</name>
</gene>
<dbReference type="CDD" id="cd22990">
    <property type="entry name" value="mt-LAF21-like"/>
    <property type="match status" value="1"/>
</dbReference>
<name>V5BKF3_TRYCR</name>
<feature type="transmembrane region" description="Helical" evidence="1">
    <location>
        <begin position="53"/>
        <end position="76"/>
    </location>
</feature>
<keyword evidence="1" id="KW-0812">Transmembrane</keyword>
<reference evidence="2 3" key="1">
    <citation type="journal article" date="2014" name="Genome Announc.">
        <title>Trypanosoma cruzi Clone Dm28c Draft Genome Sequence.</title>
        <authorList>
            <person name="Grisard E.C."/>
            <person name="Teixeira S.M."/>
            <person name="de Almeida L.G."/>
            <person name="Stoco P.H."/>
            <person name="Gerber A.L."/>
            <person name="Talavera-Lopez C."/>
            <person name="Lima O.C."/>
            <person name="Andersson B."/>
            <person name="de Vasconcelos A.T."/>
        </authorList>
    </citation>
    <scope>NUCLEOTIDE SEQUENCE [LARGE SCALE GENOMIC DNA]</scope>
    <source>
        <strain evidence="2 3">Dm28c</strain>
    </source>
</reference>
<organism evidence="2 3">
    <name type="scientific">Trypanosoma cruzi Dm28c</name>
    <dbReference type="NCBI Taxonomy" id="1416333"/>
    <lineage>
        <taxon>Eukaryota</taxon>
        <taxon>Discoba</taxon>
        <taxon>Euglenozoa</taxon>
        <taxon>Kinetoplastea</taxon>
        <taxon>Metakinetoplastina</taxon>
        <taxon>Trypanosomatida</taxon>
        <taxon>Trypanosomatidae</taxon>
        <taxon>Trypanosoma</taxon>
        <taxon>Schizotrypanum</taxon>
    </lineage>
</organism>
<evidence type="ECO:0000313" key="3">
    <source>
        <dbReference type="Proteomes" id="UP000017861"/>
    </source>
</evidence>
<keyword evidence="1" id="KW-1133">Transmembrane helix</keyword>
<sequence length="563" mass="66074">MGTQWGNCYNALFRSYFVLHVVWNYVRVYGFVTVCPWNTQEEKLLSCECPSKLFFSSFFFFFVVCVFATSASWPYACCRPSEAEMKRCSLCCSSFQRLPFGRRSAAGGINLNKGLLSDRERGDQFTDPTVYRNKKSIAAMDKVSRKTERLLKEEKQKEGMNALGVDSQMERELLDGSMHPLHREEIAAARVIDEDGLLSSDPGSKYTTALRRLMEREVDRRDHMMDKFGQPPTAKEFHRLFTRLRHADDESEAIERHQTRLVEEYGVYPSMRLDAYMLDDDTYFPGWVNALPYSIRDRVKYGSLGLTEEDETLRVTLGRMPLDRRRQEWERQKKAREYKAAKEEMLTLAELRDARQGKRRFHWLQRKRQKRASMLRRLALRKPDAFELWPSTVVDYSQRIAFIAQHVENGLDTKGHWPLDPEELARARVRRSQEEAERTFLLSAEEKKVLKKGNNNGSIMHMLRALDTPERPFKRLSRKVYANRVNAIVHGDQDEYGRKYRKMENRAKRRMRPYESLGEIALSKEVRKEPRLYSNGLNHTDDEHWPKHVKSWADGMPSTRYAS</sequence>
<comment type="caution">
    <text evidence="2">The sequence shown here is derived from an EMBL/GenBank/DDBJ whole genome shotgun (WGS) entry which is preliminary data.</text>
</comment>
<protein>
    <submittedName>
        <fullName evidence="2">Uncharacterized protein</fullName>
    </submittedName>
</protein>